<sequence length="84" mass="9321">MHALIRTVLQLFRLRPRSAAPANVAAAETGTERFLSEHSFLTEPEAMAFADGLVAQGYRVNVQHDPYDYCWSVEVFEGELPGPA</sequence>
<dbReference type="EMBL" id="CP119083">
    <property type="protein sequence ID" value="WEF34916.1"/>
    <property type="molecule type" value="Genomic_DNA"/>
</dbReference>
<proteinExistence type="predicted"/>
<evidence type="ECO:0000313" key="1">
    <source>
        <dbReference type="EMBL" id="WEF34916.1"/>
    </source>
</evidence>
<accession>A0ABY8BGW4</accession>
<evidence type="ECO:0000313" key="2">
    <source>
        <dbReference type="Proteomes" id="UP001216510"/>
    </source>
</evidence>
<keyword evidence="2" id="KW-1185">Reference proteome</keyword>
<name>A0ABY8BGW4_9BURK</name>
<reference evidence="1 2" key="1">
    <citation type="submission" date="2023-02" db="EMBL/GenBank/DDBJ databases">
        <title>Gemone sequence of Telluria chitinolytica ACM 3522T.</title>
        <authorList>
            <person name="Frediansyah A."/>
            <person name="Miess H."/>
            <person name="Gross H."/>
        </authorList>
    </citation>
    <scope>NUCLEOTIDE SEQUENCE [LARGE SCALE GENOMIC DNA]</scope>
    <source>
        <strain evidence="1 2">ACM 3522</strain>
    </source>
</reference>
<dbReference type="Proteomes" id="UP001216510">
    <property type="component" value="Chromosome"/>
</dbReference>
<dbReference type="RefSeq" id="WP_277417587.1">
    <property type="nucleotide sequence ID" value="NZ_CP119083.1"/>
</dbReference>
<gene>
    <name evidence="1" type="ORF">PX653_09190</name>
</gene>
<protein>
    <submittedName>
        <fullName evidence="1">Uncharacterized protein</fullName>
    </submittedName>
</protein>
<organism evidence="1 2">
    <name type="scientific">Pseudoduganella chitinolytica</name>
    <dbReference type="NCBI Taxonomy" id="34070"/>
    <lineage>
        <taxon>Bacteria</taxon>
        <taxon>Pseudomonadati</taxon>
        <taxon>Pseudomonadota</taxon>
        <taxon>Betaproteobacteria</taxon>
        <taxon>Burkholderiales</taxon>
        <taxon>Oxalobacteraceae</taxon>
        <taxon>Telluria group</taxon>
        <taxon>Pseudoduganella</taxon>
    </lineage>
</organism>